<comment type="caution">
    <text evidence="7">The sequence shown here is derived from an EMBL/GenBank/DDBJ whole genome shotgun (WGS) entry which is preliminary data.</text>
</comment>
<feature type="region of interest" description="Disordered" evidence="4">
    <location>
        <begin position="384"/>
        <end position="408"/>
    </location>
</feature>
<keyword evidence="3" id="KW-0808">Transferase</keyword>
<reference evidence="8" key="1">
    <citation type="journal article" date="2019" name="Int. J. Syst. Evol. Microbiol.">
        <title>The Global Catalogue of Microorganisms (GCM) 10K type strain sequencing project: providing services to taxonomists for standard genome sequencing and annotation.</title>
        <authorList>
            <consortium name="The Broad Institute Genomics Platform"/>
            <consortium name="The Broad Institute Genome Sequencing Center for Infectious Disease"/>
            <person name="Wu L."/>
            <person name="Ma J."/>
        </authorList>
    </citation>
    <scope>NUCLEOTIDE SEQUENCE [LARGE SCALE GENOMIC DNA]</scope>
    <source>
        <strain evidence="8">JCM 11483</strain>
    </source>
</reference>
<dbReference type="CDD" id="cd03814">
    <property type="entry name" value="GT4-like"/>
    <property type="match status" value="1"/>
</dbReference>
<evidence type="ECO:0000256" key="4">
    <source>
        <dbReference type="SAM" id="MobiDB-lite"/>
    </source>
</evidence>
<feature type="domain" description="Glycosyltransferase subfamily 4-like N-terminal" evidence="6">
    <location>
        <begin position="29"/>
        <end position="193"/>
    </location>
</feature>
<accession>A0ABP6RBT8</accession>
<evidence type="ECO:0000256" key="3">
    <source>
        <dbReference type="ARBA" id="ARBA00022679"/>
    </source>
</evidence>
<organism evidence="7 8">
    <name type="scientific">Nesterenkonia halobia</name>
    <dbReference type="NCBI Taxonomy" id="37922"/>
    <lineage>
        <taxon>Bacteria</taxon>
        <taxon>Bacillati</taxon>
        <taxon>Actinomycetota</taxon>
        <taxon>Actinomycetes</taxon>
        <taxon>Micrococcales</taxon>
        <taxon>Micrococcaceae</taxon>
        <taxon>Nesterenkonia</taxon>
    </lineage>
</organism>
<evidence type="ECO:0000313" key="8">
    <source>
        <dbReference type="Proteomes" id="UP001501736"/>
    </source>
</evidence>
<dbReference type="RefSeq" id="WP_344717478.1">
    <property type="nucleotide sequence ID" value="NZ_BAAAYG010000002.1"/>
</dbReference>
<dbReference type="InterPro" id="IPR050194">
    <property type="entry name" value="Glycosyltransferase_grp1"/>
</dbReference>
<evidence type="ECO:0000313" key="7">
    <source>
        <dbReference type="EMBL" id="GAA3279814.1"/>
    </source>
</evidence>
<dbReference type="Pfam" id="PF00534">
    <property type="entry name" value="Glycos_transf_1"/>
    <property type="match status" value="1"/>
</dbReference>
<gene>
    <name evidence="7" type="ORF">GCM10020260_03290</name>
</gene>
<keyword evidence="2" id="KW-0328">Glycosyltransferase</keyword>
<evidence type="ECO:0000256" key="2">
    <source>
        <dbReference type="ARBA" id="ARBA00022676"/>
    </source>
</evidence>
<dbReference type="Gene3D" id="3.40.50.2000">
    <property type="entry name" value="Glycogen Phosphorylase B"/>
    <property type="match status" value="2"/>
</dbReference>
<dbReference type="InterPro" id="IPR028098">
    <property type="entry name" value="Glyco_trans_4-like_N"/>
</dbReference>
<evidence type="ECO:0000259" key="6">
    <source>
        <dbReference type="Pfam" id="PF13439"/>
    </source>
</evidence>
<dbReference type="SUPFAM" id="SSF53756">
    <property type="entry name" value="UDP-Glycosyltransferase/glycogen phosphorylase"/>
    <property type="match status" value="1"/>
</dbReference>
<dbReference type="EMBL" id="BAAAYG010000002">
    <property type="protein sequence ID" value="GAA3279814.1"/>
    <property type="molecule type" value="Genomic_DNA"/>
</dbReference>
<dbReference type="Pfam" id="PF13439">
    <property type="entry name" value="Glyco_transf_4"/>
    <property type="match status" value="1"/>
</dbReference>
<sequence>MTTTPIPLPDDESAPLRVLVVTESFLPQVNGVTASVCRVVEQLHAAGHQVAVVAPTGPARYAEAPVHRVRSLAVPGYADFRLGAATRRRLRRLIAAVRPDVVHLASPFALGGVAVEAAADLGVPTVGVYQTDLPGFARRYRLTALSPVAARRVRRIHALCDLTLAPSAASVAQLAALDVPRVRHWPRGIDGERFTPRRRRQEVRRRLAPHGEVVVGYVGRLAREKGLEQLRGLDRRPGTRLVLVGDGPMRRRLEQLLPQAEFLGQRDGDELADLVAALDVFVHPGAEETFCQSVQEAAASGVPTVGVAAGGLLDRISHGVDGLHVAPDHPAELHAAVGRLVADAGLRERLGAAARRRVAASSWRAVVAGLVDHYRAAIAATDASVRARPESTRRTAQTPRSESHALAG</sequence>
<dbReference type="Proteomes" id="UP001501736">
    <property type="component" value="Unassembled WGS sequence"/>
</dbReference>
<feature type="domain" description="Glycosyl transferase family 1" evidence="5">
    <location>
        <begin position="204"/>
        <end position="357"/>
    </location>
</feature>
<dbReference type="PANTHER" id="PTHR45947">
    <property type="entry name" value="SULFOQUINOVOSYL TRANSFERASE SQD2"/>
    <property type="match status" value="1"/>
</dbReference>
<name>A0ABP6RBT8_9MICC</name>
<dbReference type="InterPro" id="IPR001296">
    <property type="entry name" value="Glyco_trans_1"/>
</dbReference>
<evidence type="ECO:0000259" key="5">
    <source>
        <dbReference type="Pfam" id="PF00534"/>
    </source>
</evidence>
<keyword evidence="8" id="KW-1185">Reference proteome</keyword>
<evidence type="ECO:0000256" key="1">
    <source>
        <dbReference type="ARBA" id="ARBA00021292"/>
    </source>
</evidence>
<proteinExistence type="predicted"/>
<protein>
    <recommendedName>
        <fullName evidence="1">D-inositol 3-phosphate glycosyltransferase</fullName>
    </recommendedName>
</protein>
<dbReference type="PANTHER" id="PTHR45947:SF3">
    <property type="entry name" value="SULFOQUINOVOSYL TRANSFERASE SQD2"/>
    <property type="match status" value="1"/>
</dbReference>